<dbReference type="EMBL" id="JASPKY010000015">
    <property type="protein sequence ID" value="KAK9753069.1"/>
    <property type="molecule type" value="Genomic_DNA"/>
</dbReference>
<organism evidence="1 2">
    <name type="scientific">Popillia japonica</name>
    <name type="common">Japanese beetle</name>
    <dbReference type="NCBI Taxonomy" id="7064"/>
    <lineage>
        <taxon>Eukaryota</taxon>
        <taxon>Metazoa</taxon>
        <taxon>Ecdysozoa</taxon>
        <taxon>Arthropoda</taxon>
        <taxon>Hexapoda</taxon>
        <taxon>Insecta</taxon>
        <taxon>Pterygota</taxon>
        <taxon>Neoptera</taxon>
        <taxon>Endopterygota</taxon>
        <taxon>Coleoptera</taxon>
        <taxon>Polyphaga</taxon>
        <taxon>Scarabaeiformia</taxon>
        <taxon>Scarabaeidae</taxon>
        <taxon>Rutelinae</taxon>
        <taxon>Popillia</taxon>
    </lineage>
</organism>
<dbReference type="AlphaFoldDB" id="A0AAW1N367"/>
<comment type="caution">
    <text evidence="1">The sequence shown here is derived from an EMBL/GenBank/DDBJ whole genome shotgun (WGS) entry which is preliminary data.</text>
</comment>
<reference evidence="1 2" key="1">
    <citation type="journal article" date="2024" name="BMC Genomics">
        <title>De novo assembly and annotation of Popillia japonica's genome with initial clues to its potential as an invasive pest.</title>
        <authorList>
            <person name="Cucini C."/>
            <person name="Boschi S."/>
            <person name="Funari R."/>
            <person name="Cardaioli E."/>
            <person name="Iannotti N."/>
            <person name="Marturano G."/>
            <person name="Paoli F."/>
            <person name="Bruttini M."/>
            <person name="Carapelli A."/>
            <person name="Frati F."/>
            <person name="Nardi F."/>
        </authorList>
    </citation>
    <scope>NUCLEOTIDE SEQUENCE [LARGE SCALE GENOMIC DNA]</scope>
    <source>
        <strain evidence="1">DMR45628</strain>
    </source>
</reference>
<sequence length="70" mass="8005">MQKRCAVIIVHIMLHKIAGSLDPKQFYSYRKLVGDERYIVPNWRKAKLKAEVVSLSVVNMLSLNTADFLG</sequence>
<evidence type="ECO:0000313" key="1">
    <source>
        <dbReference type="EMBL" id="KAK9753069.1"/>
    </source>
</evidence>
<dbReference type="Proteomes" id="UP001458880">
    <property type="component" value="Unassembled WGS sequence"/>
</dbReference>
<proteinExistence type="predicted"/>
<protein>
    <submittedName>
        <fullName evidence="1">Uncharacterized protein</fullName>
    </submittedName>
</protein>
<gene>
    <name evidence="1" type="ORF">QE152_g3695</name>
</gene>
<name>A0AAW1N367_POPJA</name>
<accession>A0AAW1N367</accession>
<keyword evidence="2" id="KW-1185">Reference proteome</keyword>
<evidence type="ECO:0000313" key="2">
    <source>
        <dbReference type="Proteomes" id="UP001458880"/>
    </source>
</evidence>